<dbReference type="Gene3D" id="3.40.462.10">
    <property type="entry name" value="FAD-linked oxidases, C-terminal domain"/>
    <property type="match status" value="1"/>
</dbReference>
<dbReference type="GO" id="GO:0071949">
    <property type="term" value="F:FAD binding"/>
    <property type="evidence" value="ECO:0007669"/>
    <property type="project" value="InterPro"/>
</dbReference>
<comment type="catalytic activity">
    <reaction evidence="7">
        <text>N(6)-dimethylallyladenine + A + H2O = 3-methyl-2-butenal + adenine + AH2</text>
        <dbReference type="Rhea" id="RHEA:13625"/>
        <dbReference type="ChEBI" id="CHEBI:13193"/>
        <dbReference type="ChEBI" id="CHEBI:15377"/>
        <dbReference type="ChEBI" id="CHEBI:15825"/>
        <dbReference type="ChEBI" id="CHEBI:16708"/>
        <dbReference type="ChEBI" id="CHEBI:17499"/>
        <dbReference type="ChEBI" id="CHEBI:17660"/>
        <dbReference type="EC" id="1.5.99.12"/>
    </reaction>
</comment>
<dbReference type="InterPro" id="IPR016169">
    <property type="entry name" value="FAD-bd_PCMH_sub2"/>
</dbReference>
<dbReference type="Gene3D" id="3.30.43.10">
    <property type="entry name" value="Uridine Diphospho-n-acetylenolpyruvylglucosamine Reductase, domain 2"/>
    <property type="match status" value="1"/>
</dbReference>
<dbReference type="InterPro" id="IPR050432">
    <property type="entry name" value="FAD-linked_Oxidoreductases_BP"/>
</dbReference>
<keyword evidence="4" id="KW-0285">Flavoprotein</keyword>
<accession>A0AAE1V2X3</accession>
<sequence length="555" mass="61877">MRHQIFLFACTVARLASSSLGSAEVAEHSFHVPNSARKMLACLIERFVADNDTESITQPEITDDGVLKDLDIEGSVDYGTNATVLAAKDFGGMYAVKPLAVIRPAGADDVARVIRQALHSPTLTVAARGNGHSINGQAMAHNGLVIDMKSMGDNNRIDVNVTSMYADVGGGALWADVLKRCVLGYGLAPKSWTDYLDLTVGGTLSNAGVSGQAFRYGPQTSTVTELEVVTGNGERTVCSNSQNSELFFSVLGGLGQFGIITRARVLLQPAPDMVRWIRVVYSEFDEFTRDAELLIMSQESFNYVEGFVLANSDDPVNGWPSVPLDSNQTFDPTQLPKHTGPVLYCLEVALHYSNHDDPSTVNKMVEKLLGRLRYIEHLRFEIDLSYMNFLLRVKHVEQAARASGIWDTPHPWLNMFVSKRDIAAFNRIMFQKILKNGVNGPMLTYPLLRSKWDNRSSVALPQGEIFYLVALLRFSHSHPKESEIKQMVAQNQEVLQTCINNGFDFKLYLPHYESTVEWKKHFGDQWGRFVERKSQFDPKAVLAPGQKIFTRNHKL</sequence>
<dbReference type="GO" id="GO:0009690">
    <property type="term" value="P:cytokinin metabolic process"/>
    <property type="evidence" value="ECO:0007669"/>
    <property type="project" value="InterPro"/>
</dbReference>
<evidence type="ECO:0000256" key="4">
    <source>
        <dbReference type="ARBA" id="ARBA00022630"/>
    </source>
</evidence>
<dbReference type="EMBL" id="JAVYJV010000015">
    <property type="protein sequence ID" value="KAK4353257.1"/>
    <property type="molecule type" value="Genomic_DNA"/>
</dbReference>
<dbReference type="Proteomes" id="UP001291623">
    <property type="component" value="Unassembled WGS sequence"/>
</dbReference>
<evidence type="ECO:0000256" key="3">
    <source>
        <dbReference type="ARBA" id="ARBA00011928"/>
    </source>
</evidence>
<dbReference type="Gene3D" id="3.30.465.10">
    <property type="match status" value="1"/>
</dbReference>
<proteinExistence type="inferred from homology"/>
<dbReference type="GO" id="GO:0019139">
    <property type="term" value="F:cytokinin dehydrogenase activity"/>
    <property type="evidence" value="ECO:0007669"/>
    <property type="project" value="UniProtKB-EC"/>
</dbReference>
<dbReference type="AlphaFoldDB" id="A0AAE1V2X3"/>
<evidence type="ECO:0000259" key="9">
    <source>
        <dbReference type="PROSITE" id="PS51387"/>
    </source>
</evidence>
<dbReference type="InterPro" id="IPR016167">
    <property type="entry name" value="FAD-bd_PCMH_sub1"/>
</dbReference>
<feature type="signal peptide" evidence="8">
    <location>
        <begin position="1"/>
        <end position="21"/>
    </location>
</feature>
<evidence type="ECO:0000313" key="11">
    <source>
        <dbReference type="Proteomes" id="UP001291623"/>
    </source>
</evidence>
<evidence type="ECO:0000256" key="2">
    <source>
        <dbReference type="ARBA" id="ARBA00005466"/>
    </source>
</evidence>
<protein>
    <recommendedName>
        <fullName evidence="3">cytokinin dehydrogenase</fullName>
        <ecNumber evidence="3">1.5.99.12</ecNumber>
    </recommendedName>
</protein>
<dbReference type="SUPFAM" id="SSF55103">
    <property type="entry name" value="FAD-linked oxidases, C-terminal domain"/>
    <property type="match status" value="1"/>
</dbReference>
<name>A0AAE1V2X3_9SOLA</name>
<evidence type="ECO:0000256" key="6">
    <source>
        <dbReference type="ARBA" id="ARBA00023002"/>
    </source>
</evidence>
<reference evidence="10" key="1">
    <citation type="submission" date="2023-12" db="EMBL/GenBank/DDBJ databases">
        <title>Genome assembly of Anisodus tanguticus.</title>
        <authorList>
            <person name="Wang Y.-J."/>
        </authorList>
    </citation>
    <scope>NUCLEOTIDE SEQUENCE</scope>
    <source>
        <strain evidence="10">KB-2021</strain>
        <tissue evidence="10">Leaf</tissue>
    </source>
</reference>
<comment type="similarity">
    <text evidence="2">Belongs to the oxygen-dependent FAD-linked oxidoreductase family.</text>
</comment>
<evidence type="ECO:0000313" key="10">
    <source>
        <dbReference type="EMBL" id="KAK4353257.1"/>
    </source>
</evidence>
<dbReference type="PANTHER" id="PTHR13878">
    <property type="entry name" value="GULONOLACTONE OXIDASE"/>
    <property type="match status" value="1"/>
</dbReference>
<keyword evidence="11" id="KW-1185">Reference proteome</keyword>
<evidence type="ECO:0000256" key="1">
    <source>
        <dbReference type="ARBA" id="ARBA00001974"/>
    </source>
</evidence>
<evidence type="ECO:0000256" key="7">
    <source>
        <dbReference type="ARBA" id="ARBA00048224"/>
    </source>
</evidence>
<dbReference type="Pfam" id="PF01565">
    <property type="entry name" value="FAD_binding_4"/>
    <property type="match status" value="1"/>
</dbReference>
<dbReference type="InterPro" id="IPR015345">
    <property type="entry name" value="Cytokinin_DH_FAD/cytokin-bd"/>
</dbReference>
<dbReference type="PROSITE" id="PS51387">
    <property type="entry name" value="FAD_PCMH"/>
    <property type="match status" value="1"/>
</dbReference>
<evidence type="ECO:0000256" key="8">
    <source>
        <dbReference type="SAM" id="SignalP"/>
    </source>
</evidence>
<comment type="caution">
    <text evidence="10">The sequence shown here is derived from an EMBL/GenBank/DDBJ whole genome shotgun (WGS) entry which is preliminary data.</text>
</comment>
<dbReference type="Pfam" id="PF09265">
    <property type="entry name" value="Cytokin-bind"/>
    <property type="match status" value="1"/>
</dbReference>
<dbReference type="InterPro" id="IPR006094">
    <property type="entry name" value="Oxid_FAD_bind_N"/>
</dbReference>
<gene>
    <name evidence="10" type="ORF">RND71_028775</name>
</gene>
<dbReference type="EC" id="1.5.99.12" evidence="3"/>
<keyword evidence="8" id="KW-0732">Signal</keyword>
<comment type="cofactor">
    <cofactor evidence="1">
        <name>FAD</name>
        <dbReference type="ChEBI" id="CHEBI:57692"/>
    </cofactor>
</comment>
<dbReference type="PANTHER" id="PTHR13878:SF112">
    <property type="entry name" value="CYTOKININ DEHYDROGENASE 7"/>
    <property type="match status" value="1"/>
</dbReference>
<dbReference type="InterPro" id="IPR016164">
    <property type="entry name" value="FAD-linked_Oxase-like_C"/>
</dbReference>
<dbReference type="InterPro" id="IPR036318">
    <property type="entry name" value="FAD-bd_PCMH-like_sf"/>
</dbReference>
<keyword evidence="6" id="KW-0560">Oxidoreductase</keyword>
<feature type="domain" description="FAD-binding PCMH-type" evidence="9">
    <location>
        <begin position="94"/>
        <end position="270"/>
    </location>
</feature>
<keyword evidence="5" id="KW-0274">FAD</keyword>
<dbReference type="SUPFAM" id="SSF56176">
    <property type="entry name" value="FAD-binding/transporter-associated domain-like"/>
    <property type="match status" value="1"/>
</dbReference>
<evidence type="ECO:0000256" key="5">
    <source>
        <dbReference type="ARBA" id="ARBA00022827"/>
    </source>
</evidence>
<dbReference type="InterPro" id="IPR016166">
    <property type="entry name" value="FAD-bd_PCMH"/>
</dbReference>
<dbReference type="InterPro" id="IPR016170">
    <property type="entry name" value="Cytok_DH_C_sf"/>
</dbReference>
<feature type="chain" id="PRO_5042149300" description="cytokinin dehydrogenase" evidence="8">
    <location>
        <begin position="22"/>
        <end position="555"/>
    </location>
</feature>
<organism evidence="10 11">
    <name type="scientific">Anisodus tanguticus</name>
    <dbReference type="NCBI Taxonomy" id="243964"/>
    <lineage>
        <taxon>Eukaryota</taxon>
        <taxon>Viridiplantae</taxon>
        <taxon>Streptophyta</taxon>
        <taxon>Embryophyta</taxon>
        <taxon>Tracheophyta</taxon>
        <taxon>Spermatophyta</taxon>
        <taxon>Magnoliopsida</taxon>
        <taxon>eudicotyledons</taxon>
        <taxon>Gunneridae</taxon>
        <taxon>Pentapetalae</taxon>
        <taxon>asterids</taxon>
        <taxon>lamiids</taxon>
        <taxon>Solanales</taxon>
        <taxon>Solanaceae</taxon>
        <taxon>Solanoideae</taxon>
        <taxon>Hyoscyameae</taxon>
        <taxon>Anisodus</taxon>
    </lineage>
</organism>